<accession>A0A8K0RFF2</accession>
<protein>
    <submittedName>
        <fullName evidence="2">Heterokaryon incompatibility protein-domain-containing protein</fullName>
    </submittedName>
</protein>
<dbReference type="Pfam" id="PF06985">
    <property type="entry name" value="HET"/>
    <property type="match status" value="1"/>
</dbReference>
<reference evidence="2" key="1">
    <citation type="journal article" date="2021" name="Nat. Commun.">
        <title>Genetic determinants of endophytism in the Arabidopsis root mycobiome.</title>
        <authorList>
            <person name="Mesny F."/>
            <person name="Miyauchi S."/>
            <person name="Thiergart T."/>
            <person name="Pickel B."/>
            <person name="Atanasova L."/>
            <person name="Karlsson M."/>
            <person name="Huettel B."/>
            <person name="Barry K.W."/>
            <person name="Haridas S."/>
            <person name="Chen C."/>
            <person name="Bauer D."/>
            <person name="Andreopoulos W."/>
            <person name="Pangilinan J."/>
            <person name="LaButti K."/>
            <person name="Riley R."/>
            <person name="Lipzen A."/>
            <person name="Clum A."/>
            <person name="Drula E."/>
            <person name="Henrissat B."/>
            <person name="Kohler A."/>
            <person name="Grigoriev I.V."/>
            <person name="Martin F.M."/>
            <person name="Hacquard S."/>
        </authorList>
    </citation>
    <scope>NUCLEOTIDE SEQUENCE</scope>
    <source>
        <strain evidence="2">MPI-SDFR-AT-0120</strain>
    </source>
</reference>
<evidence type="ECO:0000313" key="3">
    <source>
        <dbReference type="Proteomes" id="UP000813461"/>
    </source>
</evidence>
<name>A0A8K0RFF2_9PLEO</name>
<keyword evidence="3" id="KW-1185">Reference proteome</keyword>
<proteinExistence type="predicted"/>
<dbReference type="OrthoDB" id="194358at2759"/>
<dbReference type="AlphaFoldDB" id="A0A8K0RFF2"/>
<sequence>MEPFQGSGLRYVESGKLTLFKRQIYEPSDPFVHAPLNHQQPSIRLIRVLPNLSKDGLIQCELRHTTIHHTYDCLSYVWGRKWDPKWILINNQPMQIRSNLFNFLASARSKRHILQRWLWIDALCINQENNAERVHQVQQMGDIYSNAISILSWLGTSDRTAAFLRNIASGWDSWNENDDTEHMKHWIHNGLEDFFACEYWDRAWITQEVGLAREIIFMADDAEAKRNDLTSWVLNRNLSLCHREAAIISGTSQQVKGRSLFYLLEKLQGKHCEIPRDRVFSLLRLSGDGDRIAVDYDSRPSILMRNIIRSCPLTFCLCSLRILQRCFPGGLANELSVNSDQPGMFAELTLPTVDSNDLSSWNAPCLGVTQTALDNGVILTTVWLDLSHICQECSAQIAFEVDSSIPDVAYCLMNKLGDLEEAQNWHETRGCIVQLSENKSLCTIKFSFALICEMTENLAIWDSPCCKRIGYYGTASEQSCKDCVLSLCLDEDSGTEGQKHLEHKGVRLAGRGSRLNREVQSYDSGALRPETGHESQVKRIVRLSPFANFPVTRCVNE</sequence>
<evidence type="ECO:0000313" key="2">
    <source>
        <dbReference type="EMBL" id="KAH7093612.1"/>
    </source>
</evidence>
<evidence type="ECO:0000259" key="1">
    <source>
        <dbReference type="Pfam" id="PF06985"/>
    </source>
</evidence>
<feature type="domain" description="Heterokaryon incompatibility" evidence="1">
    <location>
        <begin position="71"/>
        <end position="208"/>
    </location>
</feature>
<dbReference type="PANTHER" id="PTHR24148">
    <property type="entry name" value="ANKYRIN REPEAT DOMAIN-CONTAINING PROTEIN 39 HOMOLOG-RELATED"/>
    <property type="match status" value="1"/>
</dbReference>
<dbReference type="InterPro" id="IPR052895">
    <property type="entry name" value="HetReg/Transcr_Mod"/>
</dbReference>
<dbReference type="EMBL" id="JAGMVJ010000002">
    <property type="protein sequence ID" value="KAH7093612.1"/>
    <property type="molecule type" value="Genomic_DNA"/>
</dbReference>
<dbReference type="Proteomes" id="UP000813461">
    <property type="component" value="Unassembled WGS sequence"/>
</dbReference>
<organism evidence="2 3">
    <name type="scientific">Paraphoma chrysanthemicola</name>
    <dbReference type="NCBI Taxonomy" id="798071"/>
    <lineage>
        <taxon>Eukaryota</taxon>
        <taxon>Fungi</taxon>
        <taxon>Dikarya</taxon>
        <taxon>Ascomycota</taxon>
        <taxon>Pezizomycotina</taxon>
        <taxon>Dothideomycetes</taxon>
        <taxon>Pleosporomycetidae</taxon>
        <taxon>Pleosporales</taxon>
        <taxon>Pleosporineae</taxon>
        <taxon>Phaeosphaeriaceae</taxon>
        <taxon>Paraphoma</taxon>
    </lineage>
</organism>
<comment type="caution">
    <text evidence="2">The sequence shown here is derived from an EMBL/GenBank/DDBJ whole genome shotgun (WGS) entry which is preliminary data.</text>
</comment>
<dbReference type="PANTHER" id="PTHR24148:SF73">
    <property type="entry name" value="HET DOMAIN PROTEIN (AFU_ORTHOLOGUE AFUA_8G01020)"/>
    <property type="match status" value="1"/>
</dbReference>
<gene>
    <name evidence="2" type="ORF">FB567DRAFT_610183</name>
</gene>
<dbReference type="InterPro" id="IPR010730">
    <property type="entry name" value="HET"/>
</dbReference>